<gene>
    <name evidence="1" type="ORF">BdWA1_002668</name>
</gene>
<evidence type="ECO:0000313" key="1">
    <source>
        <dbReference type="EMBL" id="KAK2196069.1"/>
    </source>
</evidence>
<name>A0AAD9PJX2_9APIC</name>
<proteinExistence type="predicted"/>
<keyword evidence="2" id="KW-1185">Reference proteome</keyword>
<organism evidence="1 2">
    <name type="scientific">Babesia duncani</name>
    <dbReference type="NCBI Taxonomy" id="323732"/>
    <lineage>
        <taxon>Eukaryota</taxon>
        <taxon>Sar</taxon>
        <taxon>Alveolata</taxon>
        <taxon>Apicomplexa</taxon>
        <taxon>Aconoidasida</taxon>
        <taxon>Piroplasmida</taxon>
        <taxon>Babesiidae</taxon>
        <taxon>Babesia</taxon>
    </lineage>
</organism>
<comment type="caution">
    <text evidence="1">The sequence shown here is derived from an EMBL/GenBank/DDBJ whole genome shotgun (WGS) entry which is preliminary data.</text>
</comment>
<dbReference type="EMBL" id="JALLKP010000003">
    <property type="protein sequence ID" value="KAK2196069.1"/>
    <property type="molecule type" value="Genomic_DNA"/>
</dbReference>
<dbReference type="KEGG" id="bdw:94336965"/>
<reference evidence="1" key="1">
    <citation type="journal article" date="2023" name="Nat. Microbiol.">
        <title>Babesia duncani multi-omics identifies virulence factors and drug targets.</title>
        <authorList>
            <person name="Singh P."/>
            <person name="Lonardi S."/>
            <person name="Liang Q."/>
            <person name="Vydyam P."/>
            <person name="Khabirova E."/>
            <person name="Fang T."/>
            <person name="Gihaz S."/>
            <person name="Thekkiniath J."/>
            <person name="Munshi M."/>
            <person name="Abel S."/>
            <person name="Ciampossin L."/>
            <person name="Batugedara G."/>
            <person name="Gupta M."/>
            <person name="Lu X.M."/>
            <person name="Lenz T."/>
            <person name="Chakravarty S."/>
            <person name="Cornillot E."/>
            <person name="Hu Y."/>
            <person name="Ma W."/>
            <person name="Gonzalez L.M."/>
            <person name="Sanchez S."/>
            <person name="Estrada K."/>
            <person name="Sanchez-Flores A."/>
            <person name="Montero E."/>
            <person name="Harb O.S."/>
            <person name="Le Roch K.G."/>
            <person name="Mamoun C.B."/>
        </authorList>
    </citation>
    <scope>NUCLEOTIDE SEQUENCE</scope>
    <source>
        <strain evidence="1">WA1</strain>
    </source>
</reference>
<dbReference type="GeneID" id="94336965"/>
<dbReference type="AlphaFoldDB" id="A0AAD9PJX2"/>
<dbReference type="Proteomes" id="UP001214638">
    <property type="component" value="Unassembled WGS sequence"/>
</dbReference>
<accession>A0AAD9PJX2</accession>
<evidence type="ECO:0000313" key="2">
    <source>
        <dbReference type="Proteomes" id="UP001214638"/>
    </source>
</evidence>
<dbReference type="RefSeq" id="XP_067802911.1">
    <property type="nucleotide sequence ID" value="XM_067947689.1"/>
</dbReference>
<protein>
    <submittedName>
        <fullName evidence="1">Uncharacterized protein</fullName>
    </submittedName>
</protein>
<sequence>MSRDISDVSSNEDDTLGDLPEFKREMLLAERHAEQLRLKHQQQLIQQGTSIGPKSLYATSLSLPEQTLEYMDAETLEDNVQIPPDSNAEEKLFDDDNRQENRLLNVALVNTARVSKSGALHILEHPRSLDYLKGALLRIFISGNNESKAKDSVAILFPTLYGLHAVFRIERLVHVEEYHVYGTKFQACDHDEKTNVLGNSNVLFRGTVLSHSGTNACTVSLNDVCNAPFVKQDLINVRDDIAQDLTNIANVLKGFTFTDEDVALILEKRATRPVASKYAIISEIQQINDELQLLSKQVPLQTSKIEALEHRKSIMEAQLKSLKGTKKQEIFAKSYKVLRASNDNATTLRKTTQPTPMIMCPVKETEDSENTRQFKKRTLHDLSLDEQVAFISNYVGIITEAKLNLQSSTNTLADVIATKGYMSMTEYLNL</sequence>